<dbReference type="eggNOG" id="COG4856">
    <property type="taxonomic scope" value="Bacteria"/>
</dbReference>
<dbReference type="RefSeq" id="WP_003103199.1">
    <property type="nucleotide sequence ID" value="NZ_BAWT01000009.1"/>
</dbReference>
<dbReference type="Proteomes" id="UP001180515">
    <property type="component" value="Unassembled WGS sequence"/>
</dbReference>
<dbReference type="PANTHER" id="PTHR37804">
    <property type="entry name" value="CDAA REGULATORY PROTEIN CDAR"/>
    <property type="match status" value="1"/>
</dbReference>
<evidence type="ECO:0000256" key="1">
    <source>
        <dbReference type="SAM" id="SignalP"/>
    </source>
</evidence>
<evidence type="ECO:0000313" key="4">
    <source>
        <dbReference type="Proteomes" id="UP000217465"/>
    </source>
</evidence>
<dbReference type="Proteomes" id="UP000217465">
    <property type="component" value="Unassembled WGS sequence"/>
</dbReference>
<dbReference type="GeneID" id="61420478"/>
<proteinExistence type="predicted"/>
<dbReference type="Gene3D" id="2.170.120.40">
    <property type="entry name" value="YbbR-like domain"/>
    <property type="match status" value="2"/>
</dbReference>
<dbReference type="EMBL" id="JARQAG010000009">
    <property type="protein sequence ID" value="MDT2731993.1"/>
    <property type="molecule type" value="Genomic_DNA"/>
</dbReference>
<dbReference type="InterPro" id="IPR012505">
    <property type="entry name" value="YbbR"/>
</dbReference>
<feature type="chain" id="PRO_5041522279" evidence="1">
    <location>
        <begin position="34"/>
        <end position="317"/>
    </location>
</feature>
<reference evidence="3 4" key="1">
    <citation type="submission" date="2016-06" db="EMBL/GenBank/DDBJ databases">
        <authorList>
            <person name="Haines A.N."/>
            <person name="Council K.R."/>
        </authorList>
    </citation>
    <scope>NUCLEOTIDE SEQUENCE [LARGE SCALE GENOMIC DNA]</scope>
    <source>
        <strain evidence="3 4">SP158-29</strain>
    </source>
</reference>
<dbReference type="PANTHER" id="PTHR37804:SF1">
    <property type="entry name" value="CDAA REGULATORY PROTEIN CDAR"/>
    <property type="match status" value="1"/>
</dbReference>
<reference evidence="2" key="2">
    <citation type="submission" date="2023-03" db="EMBL/GenBank/DDBJ databases">
        <authorList>
            <person name="Shen W."/>
            <person name="Cai J."/>
        </authorList>
    </citation>
    <scope>NUCLEOTIDE SEQUENCE</scope>
    <source>
        <strain evidence="2">P82-2</strain>
    </source>
</reference>
<gene>
    <name evidence="3" type="ORF">A9Y57_01274</name>
    <name evidence="2" type="ORF">P7G31_07005</name>
</gene>
<dbReference type="AlphaFoldDB" id="A0A0E2UFP0"/>
<sequence length="317" mass="34627">MKKFYNSRLWLGLVSVFFAILLFLSAVSNSNNASSQKNNPVETFTQSITDVPIDMKYNSDKYFISDYSYGSQVYLSSTNRVKLDSEVNGDTRHFKIVADLTNSKPGKVSVPLKVSNLPIGLTAKVTPDRLTVTIGRKKTKSFPVTGGVDPKQIVSGYEIASITSTDKRVEVTSDESKIDLIDHVVAKLPDNVKLSSDYNDTVTLQAVSADGTILASSINPAKTDLEVKIKKISKTVPVSVLMTGQMSDRVSEIQPRLSRQTVVISGPREVLDTINEVTAKVDITDVTKSTSKTVTLSEESVTIEPSSLNVQLTVKKK</sequence>
<dbReference type="STRING" id="936154.STP_0946"/>
<comment type="caution">
    <text evidence="3">The sequence shown here is derived from an EMBL/GenBank/DDBJ whole genome shotgun (WGS) entry which is preliminary data.</text>
</comment>
<keyword evidence="1" id="KW-0732">Signal</keyword>
<organism evidence="3 4">
    <name type="scientific">Streptococcus parauberis</name>
    <dbReference type="NCBI Taxonomy" id="1348"/>
    <lineage>
        <taxon>Bacteria</taxon>
        <taxon>Bacillati</taxon>
        <taxon>Bacillota</taxon>
        <taxon>Bacilli</taxon>
        <taxon>Lactobacillales</taxon>
        <taxon>Streptococcaceae</taxon>
        <taxon>Streptococcus</taxon>
    </lineage>
</organism>
<evidence type="ECO:0000313" key="2">
    <source>
        <dbReference type="EMBL" id="MDT2731993.1"/>
    </source>
</evidence>
<name>A0A0E2UFP0_9STRE</name>
<dbReference type="Pfam" id="PF07949">
    <property type="entry name" value="YbbR"/>
    <property type="match status" value="2"/>
</dbReference>
<dbReference type="InterPro" id="IPR053154">
    <property type="entry name" value="c-di-AMP_regulator"/>
</dbReference>
<dbReference type="EMBL" id="NSGR01000008">
    <property type="protein sequence ID" value="PCH12555.1"/>
    <property type="molecule type" value="Genomic_DNA"/>
</dbReference>
<dbReference type="Gene3D" id="2.170.120.30">
    <property type="match status" value="1"/>
</dbReference>
<accession>A0A0E2UFP0</accession>
<evidence type="ECO:0000313" key="3">
    <source>
        <dbReference type="EMBL" id="PCH12555.1"/>
    </source>
</evidence>
<feature type="signal peptide" evidence="1">
    <location>
        <begin position="1"/>
        <end position="33"/>
    </location>
</feature>
<protein>
    <submittedName>
        <fullName evidence="2">CdaR family protein</fullName>
    </submittedName>
    <submittedName>
        <fullName evidence="3">YbbR-like protein</fullName>
    </submittedName>
</protein>